<feature type="transmembrane region" description="Helical" evidence="5">
    <location>
        <begin position="335"/>
        <end position="354"/>
    </location>
</feature>
<evidence type="ECO:0000256" key="1">
    <source>
        <dbReference type="ARBA" id="ARBA00004141"/>
    </source>
</evidence>
<evidence type="ECO:0000313" key="6">
    <source>
        <dbReference type="EMBL" id="AMD20367.1"/>
    </source>
</evidence>
<dbReference type="PANTHER" id="PTHR30249:SF0">
    <property type="entry name" value="PLASTIDAL GLYCOLATE_GLYCERATE TRANSLOCATOR 1, CHLOROPLASTIC"/>
    <property type="match status" value="1"/>
</dbReference>
<feature type="transmembrane region" description="Helical" evidence="5">
    <location>
        <begin position="536"/>
        <end position="556"/>
    </location>
</feature>
<feature type="transmembrane region" description="Helical" evidence="5">
    <location>
        <begin position="444"/>
        <end position="469"/>
    </location>
</feature>
<keyword evidence="3 5" id="KW-1133">Transmembrane helix</keyword>
<gene>
    <name evidence="6" type="ORF">AW171_hschr42256</name>
</gene>
<dbReference type="AlphaFoldDB" id="A0A0X8HRY5"/>
<dbReference type="GeneID" id="28723610"/>
<feature type="transmembrane region" description="Helical" evidence="5">
    <location>
        <begin position="312"/>
        <end position="329"/>
    </location>
</feature>
<dbReference type="InterPro" id="IPR007300">
    <property type="entry name" value="CidB/LrgB"/>
</dbReference>
<keyword evidence="7" id="KW-1185">Reference proteome</keyword>
<comment type="subcellular location">
    <subcellularLocation>
        <location evidence="1">Membrane</location>
        <topology evidence="1">Multi-pass membrane protein</topology>
    </subcellularLocation>
</comment>
<keyword evidence="2 5" id="KW-0812">Transmembrane</keyword>
<dbReference type="GO" id="GO:0016020">
    <property type="term" value="C:membrane"/>
    <property type="evidence" value="ECO:0007669"/>
    <property type="project" value="UniProtKB-SubCell"/>
</dbReference>
<evidence type="ECO:0000313" key="7">
    <source>
        <dbReference type="Proteomes" id="UP000243052"/>
    </source>
</evidence>
<dbReference type="Proteomes" id="UP000243052">
    <property type="component" value="Chromosome iv"/>
</dbReference>
<feature type="transmembrane region" description="Helical" evidence="5">
    <location>
        <begin position="55"/>
        <end position="75"/>
    </location>
</feature>
<feature type="transmembrane region" description="Helical" evidence="5">
    <location>
        <begin position="568"/>
        <end position="590"/>
    </location>
</feature>
<sequence length="596" mass="66152">MKARFRQELQLRRFFELYHKQLIREYALIPIGVLMILCVLYGFDTLFKRVFKIKFPASVAVMLINFVIMCVLSAAKQSISDIYIKCIDVPLGWSLRWMNLYFTPAFVMLPTSPPISAAETGLIAVTFIVGYIVAYVGVAYITMLCQLCPWQKHREDESLPPEIETEACSHSESAASINSWDDNARVEGYRPFDSYLYDGDLADHLMDLATNSGVNISRTVTNTSRPFTVAEAPYHGRSNLTVADLTRARSVGCVDTLPPIPQLLPTADVSKEECNSTNEKITHTDQSNAESPLPEKVEELPTFTKLRTHLHHGLYTLGLIASIISYFASDYPMPFQFFTAVCLFMLVNDIPLPIQPKYRRLLHPVLCSVALTWLIMLIAVLIKHRNISYFISELHEYQTGRNYLHLFDTYHNHTWPGAGDVFSSCMDVSIVGLSMPMFTYRRELWRHFMSLVPPIICLTVGSLTLYPLICHKIGISTSHSIGFIGRSATLALSTPTVLNLNGSITLMAVTTVATGILGAITGGPTLDWLKVPADDFVTRGVTMGTNCGAIATAYLLGVDHRAAAISTLSFVLFGTLIVILSSIGGVQTLVDKLATL</sequence>
<dbReference type="RefSeq" id="XP_017987363.1">
    <property type="nucleotide sequence ID" value="XM_018132059.1"/>
</dbReference>
<evidence type="ECO:0000256" key="3">
    <source>
        <dbReference type="ARBA" id="ARBA00022989"/>
    </source>
</evidence>
<name>A0A0X8HRY5_9SACH</name>
<dbReference type="PANTHER" id="PTHR30249">
    <property type="entry name" value="PUTATIVE SEROTONIN TRANSPORTER"/>
    <property type="match status" value="1"/>
</dbReference>
<evidence type="ECO:0000256" key="4">
    <source>
        <dbReference type="ARBA" id="ARBA00023136"/>
    </source>
</evidence>
<evidence type="ECO:0000256" key="5">
    <source>
        <dbReference type="SAM" id="Phobius"/>
    </source>
</evidence>
<evidence type="ECO:0000256" key="2">
    <source>
        <dbReference type="ARBA" id="ARBA00022692"/>
    </source>
</evidence>
<accession>A0A0X8HRY5</accession>
<reference evidence="6 7" key="1">
    <citation type="submission" date="2016-01" db="EMBL/GenBank/DDBJ databases">
        <title>Genome sequence of the yeast Holleya sinecauda.</title>
        <authorList>
            <person name="Dietrich F.S."/>
        </authorList>
    </citation>
    <scope>NUCLEOTIDE SEQUENCE [LARGE SCALE GENOMIC DNA]</scope>
    <source>
        <strain evidence="6 7">ATCC 58844</strain>
    </source>
</reference>
<protein>
    <submittedName>
        <fullName evidence="6">HDL377Cp</fullName>
    </submittedName>
</protein>
<feature type="transmembrane region" description="Helical" evidence="5">
    <location>
        <begin position="490"/>
        <end position="516"/>
    </location>
</feature>
<feature type="transmembrane region" description="Helical" evidence="5">
    <location>
        <begin position="122"/>
        <end position="145"/>
    </location>
</feature>
<dbReference type="OrthoDB" id="2502820at2759"/>
<dbReference type="Pfam" id="PF04172">
    <property type="entry name" value="LrgB"/>
    <property type="match status" value="1"/>
</dbReference>
<organism evidence="6 7">
    <name type="scientific">Eremothecium sinecaudum</name>
    <dbReference type="NCBI Taxonomy" id="45286"/>
    <lineage>
        <taxon>Eukaryota</taxon>
        <taxon>Fungi</taxon>
        <taxon>Dikarya</taxon>
        <taxon>Ascomycota</taxon>
        <taxon>Saccharomycotina</taxon>
        <taxon>Saccharomycetes</taxon>
        <taxon>Saccharomycetales</taxon>
        <taxon>Saccharomycetaceae</taxon>
        <taxon>Eremothecium</taxon>
    </lineage>
</organism>
<dbReference type="EMBL" id="CP014244">
    <property type="protein sequence ID" value="AMD20367.1"/>
    <property type="molecule type" value="Genomic_DNA"/>
</dbReference>
<proteinExistence type="predicted"/>
<keyword evidence="4 5" id="KW-0472">Membrane</keyword>
<feature type="transmembrane region" description="Helical" evidence="5">
    <location>
        <begin position="21"/>
        <end position="43"/>
    </location>
</feature>
<feature type="transmembrane region" description="Helical" evidence="5">
    <location>
        <begin position="361"/>
        <end position="382"/>
    </location>
</feature>